<reference evidence="2" key="1">
    <citation type="journal article" date="2012" name="Proc. Natl. Acad. Sci. U.S.A.">
        <title>Antigenic diversity is generated by distinct evolutionary mechanisms in African trypanosome species.</title>
        <authorList>
            <person name="Jackson A.P."/>
            <person name="Berry A."/>
            <person name="Aslett M."/>
            <person name="Allison H.C."/>
            <person name="Burton P."/>
            <person name="Vavrova-Anderson J."/>
            <person name="Brown R."/>
            <person name="Browne H."/>
            <person name="Corton N."/>
            <person name="Hauser H."/>
            <person name="Gamble J."/>
            <person name="Gilderthorp R."/>
            <person name="Marcello L."/>
            <person name="McQuillan J."/>
            <person name="Otto T.D."/>
            <person name="Quail M.A."/>
            <person name="Sanders M.J."/>
            <person name="van Tonder A."/>
            <person name="Ginger M.L."/>
            <person name="Field M.C."/>
            <person name="Barry J.D."/>
            <person name="Hertz-Fowler C."/>
            <person name="Berriman M."/>
        </authorList>
    </citation>
    <scope>NUCLEOTIDE SEQUENCE</scope>
    <source>
        <strain evidence="2">IL3000</strain>
    </source>
</reference>
<organism evidence="2">
    <name type="scientific">Trypanosoma congolense (strain IL3000)</name>
    <dbReference type="NCBI Taxonomy" id="1068625"/>
    <lineage>
        <taxon>Eukaryota</taxon>
        <taxon>Discoba</taxon>
        <taxon>Euglenozoa</taxon>
        <taxon>Kinetoplastea</taxon>
        <taxon>Metakinetoplastina</taxon>
        <taxon>Trypanosomatida</taxon>
        <taxon>Trypanosomatidae</taxon>
        <taxon>Trypanosoma</taxon>
        <taxon>Nannomonas</taxon>
    </lineage>
</organism>
<feature type="transmembrane region" description="Helical" evidence="1">
    <location>
        <begin position="23"/>
        <end position="42"/>
    </location>
</feature>
<proteinExistence type="predicted"/>
<accession>G0UZJ6</accession>
<dbReference type="AlphaFoldDB" id="G0UZJ6"/>
<sequence length="156" mass="17688">MYGVTVVISAPDIIIAMKIVRQWVSVVTSCLMLFADTFNIWLGPAFARAYALAHNALAELMESHPRNAAKFRLFTPFLPIFFFFVHYCRVIWLGTMYMRLFAGPMSVYAMLRGECSVACSPCCVGVLPPRSCLPFRRVISPSTTSSTLVYFQRRRL</sequence>
<keyword evidence="1" id="KW-1133">Transmembrane helix</keyword>
<dbReference type="EMBL" id="HE575324">
    <property type="protein sequence ID" value="CCC94815.1"/>
    <property type="molecule type" value="Genomic_DNA"/>
</dbReference>
<evidence type="ECO:0000256" key="1">
    <source>
        <dbReference type="SAM" id="Phobius"/>
    </source>
</evidence>
<name>G0UZJ6_TRYCI</name>
<keyword evidence="1" id="KW-0812">Transmembrane</keyword>
<protein>
    <submittedName>
        <fullName evidence="2">Uncharacterized protein TCIL3000_11_2030</fullName>
    </submittedName>
</protein>
<feature type="transmembrane region" description="Helical" evidence="1">
    <location>
        <begin position="80"/>
        <end position="102"/>
    </location>
</feature>
<gene>
    <name evidence="2" type="ORF">TCIL3000_11_2030</name>
</gene>
<evidence type="ECO:0000313" key="2">
    <source>
        <dbReference type="EMBL" id="CCC94815.1"/>
    </source>
</evidence>
<keyword evidence="1" id="KW-0472">Membrane</keyword>
<dbReference type="VEuPathDB" id="TriTrypDB:TcIL3000.11.2030"/>